<evidence type="ECO:0000256" key="3">
    <source>
        <dbReference type="ARBA" id="ARBA00022490"/>
    </source>
</evidence>
<feature type="compositionally biased region" description="Basic and acidic residues" evidence="6">
    <location>
        <begin position="306"/>
        <end position="318"/>
    </location>
</feature>
<keyword evidence="8" id="KW-1185">Reference proteome</keyword>
<name>A0A6J0BIW2_NEOLC</name>
<dbReference type="OrthoDB" id="10264920at2759"/>
<dbReference type="PANTHER" id="PTHR21490:SF2">
    <property type="entry name" value="ENKURIN DOMAIN-CONTAINING PROTEIN 1"/>
    <property type="match status" value="1"/>
</dbReference>
<keyword evidence="5" id="KW-0966">Cell projection</keyword>
<comment type="subcellular location">
    <subcellularLocation>
        <location evidence="1">Cell projection</location>
        <location evidence="1">Cilium</location>
    </subcellularLocation>
    <subcellularLocation>
        <location evidence="2">Cytoplasm</location>
        <location evidence="2">Cytoskeleton</location>
    </subcellularLocation>
</comment>
<organism evidence="9">
    <name type="scientific">Neodiprion lecontei</name>
    <name type="common">Redheaded pine sawfly</name>
    <dbReference type="NCBI Taxonomy" id="441921"/>
    <lineage>
        <taxon>Eukaryota</taxon>
        <taxon>Metazoa</taxon>
        <taxon>Ecdysozoa</taxon>
        <taxon>Arthropoda</taxon>
        <taxon>Hexapoda</taxon>
        <taxon>Insecta</taxon>
        <taxon>Pterygota</taxon>
        <taxon>Neoptera</taxon>
        <taxon>Endopterygota</taxon>
        <taxon>Hymenoptera</taxon>
        <taxon>Tenthredinoidea</taxon>
        <taxon>Diprionidae</taxon>
        <taxon>Diprioninae</taxon>
        <taxon>Neodiprion</taxon>
    </lineage>
</organism>
<accession>A0A6J0BIW2</accession>
<dbReference type="PROSITE" id="PS51665">
    <property type="entry name" value="ENKURIN"/>
    <property type="match status" value="1"/>
</dbReference>
<feature type="compositionally biased region" description="Basic and acidic residues" evidence="6">
    <location>
        <begin position="70"/>
        <end position="79"/>
    </location>
</feature>
<feature type="region of interest" description="Disordered" evidence="6">
    <location>
        <begin position="306"/>
        <end position="332"/>
    </location>
</feature>
<evidence type="ECO:0000256" key="6">
    <source>
        <dbReference type="SAM" id="MobiDB-lite"/>
    </source>
</evidence>
<reference evidence="9" key="1">
    <citation type="submission" date="2025-08" db="UniProtKB">
        <authorList>
            <consortium name="RefSeq"/>
        </authorList>
    </citation>
    <scope>IDENTIFICATION</scope>
    <source>
        <tissue evidence="9">Thorax and Abdomen</tissue>
    </source>
</reference>
<feature type="compositionally biased region" description="Polar residues" evidence="6">
    <location>
        <begin position="98"/>
        <end position="115"/>
    </location>
</feature>
<sequence length="397" mass="45263">MATLKGVFPEPKVNRRKNFIHENVKNLRRMEHYFHNHKEVEELQKLQIRRQQKASNRYQNIASRVNSSLREAKDEDFSDKTCTSTAKQKLDGPEKSKSQAQPHSKNSAPTLQSKTTAGVQKGFMVLHSNAKSPILKRKTREAVLNKKLQSNMTKAPSDPNLNCGHCCNSNTEVKYRSQGIQTLDAKHMSNLYAEGTIRYSTRRSPRLDLAMCKTMEVALQNNKTPREGANSPSDRGDVSSTPSSPSPKSPDLHLDSSREEGTDFVKLNKQQTSIATKMATQLNNGVPPTHYRKGVVPKYLRERKEAQLQKEQKAKEEAPDPDCPDGHVPLPDSERQETLRMLKKNYQEFVKELNMMPIKTDTLRSQKRKMEIEKQLNKIEEGIKVFSRPKVYVKINA</sequence>
<dbReference type="KEGG" id="nlo:107220398"/>
<dbReference type="GO" id="GO:0005881">
    <property type="term" value="C:cytoplasmic microtubule"/>
    <property type="evidence" value="ECO:0007669"/>
    <property type="project" value="TreeGrafter"/>
</dbReference>
<feature type="region of interest" description="Disordered" evidence="6">
    <location>
        <begin position="220"/>
        <end position="258"/>
    </location>
</feature>
<feature type="region of interest" description="Disordered" evidence="6">
    <location>
        <begin position="64"/>
        <end position="115"/>
    </location>
</feature>
<dbReference type="RefSeq" id="XP_015514456.1">
    <property type="nucleotide sequence ID" value="XM_015658970.2"/>
</dbReference>
<evidence type="ECO:0000256" key="4">
    <source>
        <dbReference type="ARBA" id="ARBA00023212"/>
    </source>
</evidence>
<dbReference type="PANTHER" id="PTHR21490">
    <property type="entry name" value="ENKURIN-RELATED"/>
    <property type="match status" value="1"/>
</dbReference>
<evidence type="ECO:0000313" key="8">
    <source>
        <dbReference type="Proteomes" id="UP000829291"/>
    </source>
</evidence>
<dbReference type="InterPro" id="IPR052102">
    <property type="entry name" value="Enkurin_domain-protein"/>
</dbReference>
<protein>
    <submittedName>
        <fullName evidence="9">Uncharacterized protein LOC107220398 isoform X1</fullName>
    </submittedName>
</protein>
<evidence type="ECO:0000256" key="5">
    <source>
        <dbReference type="ARBA" id="ARBA00023273"/>
    </source>
</evidence>
<dbReference type="InParanoid" id="A0A6J0BIW2"/>
<dbReference type="GO" id="GO:0005929">
    <property type="term" value="C:cilium"/>
    <property type="evidence" value="ECO:0007669"/>
    <property type="project" value="UniProtKB-SubCell"/>
</dbReference>
<evidence type="ECO:0000259" key="7">
    <source>
        <dbReference type="PROSITE" id="PS51665"/>
    </source>
</evidence>
<feature type="domain" description="Enkurin" evidence="7">
    <location>
        <begin position="302"/>
        <end position="394"/>
    </location>
</feature>
<feature type="compositionally biased region" description="Basic and acidic residues" evidence="6">
    <location>
        <begin position="88"/>
        <end position="97"/>
    </location>
</feature>
<dbReference type="AlphaFoldDB" id="A0A6J0BIW2"/>
<proteinExistence type="predicted"/>
<evidence type="ECO:0000256" key="2">
    <source>
        <dbReference type="ARBA" id="ARBA00004245"/>
    </source>
</evidence>
<keyword evidence="3" id="KW-0963">Cytoplasm</keyword>
<dbReference type="GeneID" id="107220398"/>
<dbReference type="InterPro" id="IPR027012">
    <property type="entry name" value="Enkurin_dom"/>
</dbReference>
<dbReference type="Proteomes" id="UP000829291">
    <property type="component" value="Chromosome 1"/>
</dbReference>
<gene>
    <name evidence="9" type="primary">LOC107220398</name>
</gene>
<evidence type="ECO:0000256" key="1">
    <source>
        <dbReference type="ARBA" id="ARBA00004138"/>
    </source>
</evidence>
<evidence type="ECO:0000313" key="9">
    <source>
        <dbReference type="RefSeq" id="XP_015514456.1"/>
    </source>
</evidence>
<dbReference type="Pfam" id="PF13864">
    <property type="entry name" value="Enkurin"/>
    <property type="match status" value="1"/>
</dbReference>
<keyword evidence="4" id="KW-0206">Cytoskeleton</keyword>